<dbReference type="Proteomes" id="UP000232163">
    <property type="component" value="Unassembled WGS sequence"/>
</dbReference>
<reference evidence="2" key="1">
    <citation type="journal article" date="2017" name="Int J Environ Stud">
        <title>Does the Miocene-Pliocene relict legume Oxytropis triphylla form nitrogen-fixing nodules with a combination of bacterial strains?</title>
        <authorList>
            <person name="Safronova V."/>
            <person name="Belimov A."/>
            <person name="Sazanova A."/>
            <person name="Kuznetsova I."/>
            <person name="Popova J."/>
            <person name="Andronov E."/>
            <person name="Verkhozina A."/>
            <person name="Tikhonovich I."/>
        </authorList>
    </citation>
    <scope>NUCLEOTIDE SEQUENCE [LARGE SCALE GENOMIC DNA]</scope>
    <source>
        <strain evidence="2">Tri-38</strain>
    </source>
</reference>
<dbReference type="KEGG" id="pht:BLM14_04740"/>
<accession>A0A2N9W2Q2</accession>
<organism evidence="1 2">
    <name type="scientific">Phyllobacterium zundukense</name>
    <dbReference type="NCBI Taxonomy" id="1867719"/>
    <lineage>
        <taxon>Bacteria</taxon>
        <taxon>Pseudomonadati</taxon>
        <taxon>Pseudomonadota</taxon>
        <taxon>Alphaproteobacteria</taxon>
        <taxon>Hyphomicrobiales</taxon>
        <taxon>Phyllobacteriaceae</taxon>
        <taxon>Phyllobacterium</taxon>
    </lineage>
</organism>
<sequence length="340" mass="38121">MIRRLGLLVLLVGLVAFANVFFASWVTINRDDLGISVGQSGRCIRPTIPSFWRNYRGFPDYDNELISDYFGVYAAYASNVYRPIPRERFDLQPDYFGWAPQGEPIVRPGGFYAELYYRRSADRLSVMMVFRGKDSATSITDLISENTYFTQMINPWDQYRTARKEFAKIRKEAQTNAGELPVEYFMVGHGLGGGLARHMAAAFPCTAAITFNSTFVSNNRRLAEPYDGQVVDLFADNDLPSRLAILSNPRAFFRVSRTHQWYRVRNAGNFAGPQGMQKAAVAMARIPAMCLLRTDCELKQRTSGDAAEPNPQNARSAADMSVLYCLAGPNSEGSKSDLCK</sequence>
<dbReference type="AlphaFoldDB" id="A0A2N9W2Q2"/>
<evidence type="ECO:0008006" key="3">
    <source>
        <dbReference type="Google" id="ProtNLM"/>
    </source>
</evidence>
<comment type="caution">
    <text evidence="1">The sequence shown here is derived from an EMBL/GenBank/DDBJ whole genome shotgun (WGS) entry which is preliminary data.</text>
</comment>
<dbReference type="SUPFAM" id="SSF53474">
    <property type="entry name" value="alpha/beta-Hydrolases"/>
    <property type="match status" value="1"/>
</dbReference>
<dbReference type="InterPro" id="IPR029058">
    <property type="entry name" value="AB_hydrolase_fold"/>
</dbReference>
<dbReference type="RefSeq" id="WP_099998334.1">
    <property type="nucleotide sequence ID" value="NZ_CP017940.1"/>
</dbReference>
<gene>
    <name evidence="1" type="ORF">B5P45_05700</name>
</gene>
<keyword evidence="2" id="KW-1185">Reference proteome</keyword>
<dbReference type="OrthoDB" id="7185741at2"/>
<dbReference type="EMBL" id="MZMT01000014">
    <property type="protein sequence ID" value="PIO46020.1"/>
    <property type="molecule type" value="Genomic_DNA"/>
</dbReference>
<evidence type="ECO:0000313" key="2">
    <source>
        <dbReference type="Proteomes" id="UP000232163"/>
    </source>
</evidence>
<evidence type="ECO:0000313" key="1">
    <source>
        <dbReference type="EMBL" id="PIO46020.1"/>
    </source>
</evidence>
<dbReference type="Pfam" id="PF26363">
    <property type="entry name" value="Phospholipase-like"/>
    <property type="match status" value="1"/>
</dbReference>
<proteinExistence type="predicted"/>
<name>A0A2N9W2Q2_9HYPH</name>
<protein>
    <recommendedName>
        <fullName evidence="3">Fungal lipase-like domain-containing protein</fullName>
    </recommendedName>
</protein>